<gene>
    <name evidence="2" type="ORF">C6570_10550</name>
</gene>
<dbReference type="EMBL" id="CP027666">
    <property type="protein sequence ID" value="AVO34614.1"/>
    <property type="molecule type" value="Genomic_DNA"/>
</dbReference>
<accession>A0A2S0MFF1</accession>
<dbReference type="AlphaFoldDB" id="A0A2S0MFF1"/>
<dbReference type="OrthoDB" id="683033at28216"/>
<dbReference type="Proteomes" id="UP000239709">
    <property type="component" value="Chromosome"/>
</dbReference>
<evidence type="ECO:0000256" key="1">
    <source>
        <dbReference type="SAM" id="MobiDB-lite"/>
    </source>
</evidence>
<sequence length="60" mass="6422">MDPTPAQKQAPNLIPPKRQLKAALHKSAERAQRLADAFGQPVPTAASAPRKAVAKVPTKR</sequence>
<name>A0A2S0MFF1_9BURK</name>
<dbReference type="RefSeq" id="WP_106703166.1">
    <property type="nucleotide sequence ID" value="NZ_CP027666.1"/>
</dbReference>
<organism evidence="2 3">
    <name type="scientific">Ottowia oryzae</name>
    <dbReference type="NCBI Taxonomy" id="2109914"/>
    <lineage>
        <taxon>Bacteria</taxon>
        <taxon>Pseudomonadati</taxon>
        <taxon>Pseudomonadota</taxon>
        <taxon>Betaproteobacteria</taxon>
        <taxon>Burkholderiales</taxon>
        <taxon>Comamonadaceae</taxon>
        <taxon>Ottowia</taxon>
    </lineage>
</organism>
<keyword evidence="3" id="KW-1185">Reference proteome</keyword>
<feature type="region of interest" description="Disordered" evidence="1">
    <location>
        <begin position="1"/>
        <end position="60"/>
    </location>
</feature>
<protein>
    <submittedName>
        <fullName evidence="2">Uncharacterized protein</fullName>
    </submittedName>
</protein>
<evidence type="ECO:0000313" key="2">
    <source>
        <dbReference type="EMBL" id="AVO34614.1"/>
    </source>
</evidence>
<feature type="compositionally biased region" description="Polar residues" evidence="1">
    <location>
        <begin position="1"/>
        <end position="10"/>
    </location>
</feature>
<evidence type="ECO:0000313" key="3">
    <source>
        <dbReference type="Proteomes" id="UP000239709"/>
    </source>
</evidence>
<dbReference type="KEGG" id="otk:C6570_10550"/>
<proteinExistence type="predicted"/>
<reference evidence="2 3" key="1">
    <citation type="submission" date="2018-03" db="EMBL/GenBank/DDBJ databases">
        <title>Genome sequencing of Ottowia sp.</title>
        <authorList>
            <person name="Kim S.-J."/>
            <person name="Heo J."/>
            <person name="Kwon S.-W."/>
        </authorList>
    </citation>
    <scope>NUCLEOTIDE SEQUENCE [LARGE SCALE GENOMIC DNA]</scope>
    <source>
        <strain evidence="2 3">KADR8-3</strain>
    </source>
</reference>